<feature type="non-terminal residue" evidence="4">
    <location>
        <position position="1"/>
    </location>
</feature>
<name>A0A9P5WYN9_9AGAR</name>
<keyword evidence="5" id="KW-1185">Reference proteome</keyword>
<dbReference type="PANTHER" id="PTHR45418">
    <property type="entry name" value="CANCER/TESTIS ANTIGEN 55"/>
    <property type="match status" value="1"/>
</dbReference>
<accession>A0A9P5WYN9</accession>
<dbReference type="AlphaFoldDB" id="A0A9P5WYN9"/>
<gene>
    <name evidence="4" type="ORF">P691DRAFT_689903</name>
</gene>
<evidence type="ECO:0000313" key="4">
    <source>
        <dbReference type="EMBL" id="KAF9439741.1"/>
    </source>
</evidence>
<feature type="domain" description="DNA2/NAM7 helicase-like C-terminal" evidence="3">
    <location>
        <begin position="8"/>
        <end position="37"/>
    </location>
</feature>
<dbReference type="InterPro" id="IPR041679">
    <property type="entry name" value="DNA2/NAM7-like_C"/>
</dbReference>
<evidence type="ECO:0000256" key="1">
    <source>
        <dbReference type="ARBA" id="ARBA00004496"/>
    </source>
</evidence>
<evidence type="ECO:0000259" key="3">
    <source>
        <dbReference type="Pfam" id="PF13087"/>
    </source>
</evidence>
<sequence length="123" mass="13738">EFVSYDIRHTLGFVASPRRFNVSVTRAKSLLIVIGDPDVLGLDPMWRAFLNYIHGNGGWRGPEIPWDPSAPVDEMGGCDLAENSAALLDMNDFTRRMETLTMDEVGDTEDAGVVVDKPWRDIE</sequence>
<dbReference type="PANTHER" id="PTHR45418:SF1">
    <property type="entry name" value="CANCER_TESTIS ANTIGEN 55"/>
    <property type="match status" value="1"/>
</dbReference>
<dbReference type="Pfam" id="PF13087">
    <property type="entry name" value="AAA_12"/>
    <property type="match status" value="1"/>
</dbReference>
<dbReference type="EMBL" id="MU153542">
    <property type="protein sequence ID" value="KAF9439741.1"/>
    <property type="molecule type" value="Genomic_DNA"/>
</dbReference>
<dbReference type="InterPro" id="IPR027417">
    <property type="entry name" value="P-loop_NTPase"/>
</dbReference>
<comment type="subcellular location">
    <subcellularLocation>
        <location evidence="1">Cytoplasm</location>
    </subcellularLocation>
</comment>
<evidence type="ECO:0000256" key="2">
    <source>
        <dbReference type="ARBA" id="ARBA00022490"/>
    </source>
</evidence>
<dbReference type="Gene3D" id="3.40.50.300">
    <property type="entry name" value="P-loop containing nucleotide triphosphate hydrolases"/>
    <property type="match status" value="1"/>
</dbReference>
<dbReference type="GO" id="GO:0005737">
    <property type="term" value="C:cytoplasm"/>
    <property type="evidence" value="ECO:0007669"/>
    <property type="project" value="UniProtKB-SubCell"/>
</dbReference>
<dbReference type="Proteomes" id="UP000807342">
    <property type="component" value="Unassembled WGS sequence"/>
</dbReference>
<dbReference type="OrthoDB" id="6513042at2759"/>
<evidence type="ECO:0000313" key="5">
    <source>
        <dbReference type="Proteomes" id="UP000807342"/>
    </source>
</evidence>
<keyword evidence="2" id="KW-0963">Cytoplasm</keyword>
<comment type="caution">
    <text evidence="4">The sequence shown here is derived from an EMBL/GenBank/DDBJ whole genome shotgun (WGS) entry which is preliminary data.</text>
</comment>
<reference evidence="4" key="1">
    <citation type="submission" date="2020-11" db="EMBL/GenBank/DDBJ databases">
        <authorList>
            <consortium name="DOE Joint Genome Institute"/>
            <person name="Ahrendt S."/>
            <person name="Riley R."/>
            <person name="Andreopoulos W."/>
            <person name="Labutti K."/>
            <person name="Pangilinan J."/>
            <person name="Ruiz-Duenas F.J."/>
            <person name="Barrasa J.M."/>
            <person name="Sanchez-Garcia M."/>
            <person name="Camarero S."/>
            <person name="Miyauchi S."/>
            <person name="Serrano A."/>
            <person name="Linde D."/>
            <person name="Babiker R."/>
            <person name="Drula E."/>
            <person name="Ayuso-Fernandez I."/>
            <person name="Pacheco R."/>
            <person name="Padilla G."/>
            <person name="Ferreira P."/>
            <person name="Barriuso J."/>
            <person name="Kellner H."/>
            <person name="Castanera R."/>
            <person name="Alfaro M."/>
            <person name="Ramirez L."/>
            <person name="Pisabarro A.G."/>
            <person name="Kuo A."/>
            <person name="Tritt A."/>
            <person name="Lipzen A."/>
            <person name="He G."/>
            <person name="Yan M."/>
            <person name="Ng V."/>
            <person name="Cullen D."/>
            <person name="Martin F."/>
            <person name="Rosso M.-N."/>
            <person name="Henrissat B."/>
            <person name="Hibbett D."/>
            <person name="Martinez A.T."/>
            <person name="Grigoriev I.V."/>
        </authorList>
    </citation>
    <scope>NUCLEOTIDE SEQUENCE</scope>
    <source>
        <strain evidence="4">MF-IS2</strain>
    </source>
</reference>
<protein>
    <recommendedName>
        <fullName evidence="3">DNA2/NAM7 helicase-like C-terminal domain-containing protein</fullName>
    </recommendedName>
</protein>
<proteinExistence type="predicted"/>
<organism evidence="4 5">
    <name type="scientific">Macrolepiota fuliginosa MF-IS2</name>
    <dbReference type="NCBI Taxonomy" id="1400762"/>
    <lineage>
        <taxon>Eukaryota</taxon>
        <taxon>Fungi</taxon>
        <taxon>Dikarya</taxon>
        <taxon>Basidiomycota</taxon>
        <taxon>Agaricomycotina</taxon>
        <taxon>Agaricomycetes</taxon>
        <taxon>Agaricomycetidae</taxon>
        <taxon>Agaricales</taxon>
        <taxon>Agaricineae</taxon>
        <taxon>Agaricaceae</taxon>
        <taxon>Macrolepiota</taxon>
    </lineage>
</organism>